<dbReference type="EMBL" id="QGNA01000001">
    <property type="protein sequence ID" value="PWS38196.1"/>
    <property type="molecule type" value="Genomic_DNA"/>
</dbReference>
<dbReference type="OrthoDB" id="7274606at2"/>
<keyword evidence="3" id="KW-1185">Reference proteome</keyword>
<evidence type="ECO:0000256" key="1">
    <source>
        <dbReference type="SAM" id="Phobius"/>
    </source>
</evidence>
<sequence length="162" mass="16856">MTRPGSRGVASAEFSFLFLAILAVVIGLVEVTWQATVAAALDRATLRASRFGVTGQATRPDTPAGITCRSQTVRWLVANATGSILTPARIQVTTGAHDSAVDLGVAPPVAGEGTGGQVVTYTVLYTEPFLTGAWLRVIGGPEHVVHRAAVVVKNEAFDNAVC</sequence>
<evidence type="ECO:0000313" key="2">
    <source>
        <dbReference type="EMBL" id="PWS38196.1"/>
    </source>
</evidence>
<name>A0A317FKS8_9PROT</name>
<dbReference type="RefSeq" id="WP_109868817.1">
    <property type="nucleotide sequence ID" value="NZ_QGNA01000001.1"/>
</dbReference>
<dbReference type="Proteomes" id="UP000245765">
    <property type="component" value="Unassembled WGS sequence"/>
</dbReference>
<reference evidence="3" key="1">
    <citation type="submission" date="2018-05" db="EMBL/GenBank/DDBJ databases">
        <authorList>
            <person name="Du Z."/>
            <person name="Wang X."/>
        </authorList>
    </citation>
    <scope>NUCLEOTIDE SEQUENCE [LARGE SCALE GENOMIC DNA]</scope>
    <source>
        <strain evidence="3">CQN31</strain>
    </source>
</reference>
<comment type="caution">
    <text evidence="2">The sequence shown here is derived from an EMBL/GenBank/DDBJ whole genome shotgun (WGS) entry which is preliminary data.</text>
</comment>
<keyword evidence="1" id="KW-0812">Transmembrane</keyword>
<dbReference type="AlphaFoldDB" id="A0A317FKS8"/>
<keyword evidence="1" id="KW-0472">Membrane</keyword>
<organism evidence="2 3">
    <name type="scientific">Falsiroseomonas bella</name>
    <dbReference type="NCBI Taxonomy" id="2184016"/>
    <lineage>
        <taxon>Bacteria</taxon>
        <taxon>Pseudomonadati</taxon>
        <taxon>Pseudomonadota</taxon>
        <taxon>Alphaproteobacteria</taxon>
        <taxon>Acetobacterales</taxon>
        <taxon>Roseomonadaceae</taxon>
        <taxon>Falsiroseomonas</taxon>
    </lineage>
</organism>
<gene>
    <name evidence="2" type="ORF">DFH01_02540</name>
</gene>
<proteinExistence type="predicted"/>
<evidence type="ECO:0008006" key="4">
    <source>
        <dbReference type="Google" id="ProtNLM"/>
    </source>
</evidence>
<feature type="transmembrane region" description="Helical" evidence="1">
    <location>
        <begin position="16"/>
        <end position="41"/>
    </location>
</feature>
<protein>
    <recommendedName>
        <fullName evidence="4">Pilus assembly protein</fullName>
    </recommendedName>
</protein>
<evidence type="ECO:0000313" key="3">
    <source>
        <dbReference type="Proteomes" id="UP000245765"/>
    </source>
</evidence>
<keyword evidence="1" id="KW-1133">Transmembrane helix</keyword>
<accession>A0A317FKS8</accession>